<organism evidence="9 10">
    <name type="scientific">Talaromyces islandicus</name>
    <name type="common">Penicillium islandicum</name>
    <dbReference type="NCBI Taxonomy" id="28573"/>
    <lineage>
        <taxon>Eukaryota</taxon>
        <taxon>Fungi</taxon>
        <taxon>Dikarya</taxon>
        <taxon>Ascomycota</taxon>
        <taxon>Pezizomycotina</taxon>
        <taxon>Eurotiomycetes</taxon>
        <taxon>Eurotiomycetidae</taxon>
        <taxon>Eurotiales</taxon>
        <taxon>Trichocomaceae</taxon>
        <taxon>Talaromyces</taxon>
        <taxon>Talaromyces sect. Islandici</taxon>
    </lineage>
</organism>
<dbReference type="GO" id="GO:0008270">
    <property type="term" value="F:zinc ion binding"/>
    <property type="evidence" value="ECO:0007669"/>
    <property type="project" value="InterPro"/>
</dbReference>
<keyword evidence="4" id="KW-0238">DNA-binding</keyword>
<dbReference type="SMART" id="SM00906">
    <property type="entry name" value="Fungal_trans"/>
    <property type="match status" value="1"/>
</dbReference>
<name>A0A0U1LM15_TALIS</name>
<evidence type="ECO:0000256" key="6">
    <source>
        <dbReference type="ARBA" id="ARBA00023242"/>
    </source>
</evidence>
<feature type="compositionally biased region" description="Polar residues" evidence="7">
    <location>
        <begin position="716"/>
        <end position="729"/>
    </location>
</feature>
<evidence type="ECO:0000256" key="2">
    <source>
        <dbReference type="ARBA" id="ARBA00022833"/>
    </source>
</evidence>
<evidence type="ECO:0000313" key="9">
    <source>
        <dbReference type="EMBL" id="CRG83993.1"/>
    </source>
</evidence>
<dbReference type="InterPro" id="IPR051615">
    <property type="entry name" value="Transcr_Regulatory_Elem"/>
</dbReference>
<dbReference type="OrthoDB" id="2154091at2759"/>
<evidence type="ECO:0000256" key="7">
    <source>
        <dbReference type="SAM" id="MobiDB-lite"/>
    </source>
</evidence>
<keyword evidence="5" id="KW-0804">Transcription</keyword>
<proteinExistence type="predicted"/>
<dbReference type="EMBL" id="CVMT01000001">
    <property type="protein sequence ID" value="CRG83993.1"/>
    <property type="molecule type" value="Genomic_DNA"/>
</dbReference>
<dbReference type="OMA" id="CELMAPC"/>
<feature type="domain" description="Xylanolytic transcriptional activator regulatory" evidence="8">
    <location>
        <begin position="423"/>
        <end position="500"/>
    </location>
</feature>
<keyword evidence="6" id="KW-0539">Nucleus</keyword>
<evidence type="ECO:0000256" key="5">
    <source>
        <dbReference type="ARBA" id="ARBA00023163"/>
    </source>
</evidence>
<dbReference type="PANTHER" id="PTHR31313">
    <property type="entry name" value="TY1 ENHANCER ACTIVATOR"/>
    <property type="match status" value="1"/>
</dbReference>
<keyword evidence="3" id="KW-0805">Transcription regulation</keyword>
<evidence type="ECO:0000313" key="10">
    <source>
        <dbReference type="Proteomes" id="UP000054383"/>
    </source>
</evidence>
<accession>A0A0U1LM15</accession>
<dbReference type="Proteomes" id="UP000054383">
    <property type="component" value="Unassembled WGS sequence"/>
</dbReference>
<evidence type="ECO:0000256" key="3">
    <source>
        <dbReference type="ARBA" id="ARBA00023015"/>
    </source>
</evidence>
<dbReference type="CDD" id="cd12148">
    <property type="entry name" value="fungal_TF_MHR"/>
    <property type="match status" value="1"/>
</dbReference>
<protein>
    <submittedName>
        <fullName evidence="9">Nitrogen assimilation transcription factor nit-4</fullName>
    </submittedName>
</protein>
<dbReference type="GO" id="GO:0006351">
    <property type="term" value="P:DNA-templated transcription"/>
    <property type="evidence" value="ECO:0007669"/>
    <property type="project" value="InterPro"/>
</dbReference>
<feature type="region of interest" description="Disordered" evidence="7">
    <location>
        <begin position="707"/>
        <end position="749"/>
    </location>
</feature>
<keyword evidence="2" id="KW-0862">Zinc</keyword>
<dbReference type="PANTHER" id="PTHR31313:SF77">
    <property type="entry name" value="ZN(II)2CYS6 TRANSCRIPTION FACTOR (EUROFUNG)"/>
    <property type="match status" value="1"/>
</dbReference>
<feature type="compositionally biased region" description="Polar residues" evidence="7">
    <location>
        <begin position="738"/>
        <end position="749"/>
    </location>
</feature>
<evidence type="ECO:0000256" key="4">
    <source>
        <dbReference type="ARBA" id="ARBA00023125"/>
    </source>
</evidence>
<evidence type="ECO:0000256" key="1">
    <source>
        <dbReference type="ARBA" id="ARBA00022723"/>
    </source>
</evidence>
<dbReference type="AlphaFoldDB" id="A0A0U1LM15"/>
<reference evidence="9 10" key="1">
    <citation type="submission" date="2015-04" db="EMBL/GenBank/DDBJ databases">
        <authorList>
            <person name="Syromyatnikov M.Y."/>
            <person name="Popov V.N."/>
        </authorList>
    </citation>
    <scope>NUCLEOTIDE SEQUENCE [LARGE SCALE GENOMIC DNA]</scope>
    <source>
        <strain evidence="9">WF-38-12</strain>
    </source>
</reference>
<sequence>MPATDKPSAKRQYTTMACFACQTTSVMEKFPVAPTAQPGTEIVVIRLMIRGIVLRWMNPLVEDSICTDTAFTRLPLRVAIELLSNRVHQLCCFIQENGLQAPPMQKEKATALANVLETTGLSKVATSSPEASSSQGLPDKLAESTNIDTAQPHTAPTTSCKVGYSNTIQASIRQQRMEEYSPTGSVCDCVRSQNTRNSATVNNLNVENSLTSPPALEQENTTFVDNEPPLVDDSSDTEGIEDLIDQLSDRVGTLRIGPRGETQFYGPTSTFNLVDMPVSEHSITQNVLLNNNDDSLDRLGINQEIPIDLEEHLVNLYFSWHNPACRIVDRKRYEAAKEVSHSETDPSPFYSESLRNAICAIGASFETRYHPTFVTFPRSLMDFFGDRAKALLEIELDHPSLATVQTLVILSSHEIGRKRDARGWLYSGMAIRLAFDLALHIDMSAHISKGIISAADASLRRQVFWASYINDHLLGFSLGRPFRIHVEDVTVGKPIDHIDQFGQNTWLPYVLPSPLDTSYSQVDYTEAVSYQHITLCEIMSSCGYILYGTSGFSRNELQELNANIVADLRNWKESLPPTLQVNVNNRAPSYLPHVLLLHPPQGPGYLHARNMCIKSAIAIAKILDLYEVRYPLRRIHIQAVSITSSAILLLLFAAVSGYPSRRHDDIVLYLSTCLRALDEFGLSWESAKRAKDFFVRLQRQWEMRTRTFKSTRRSDSNNSCSHSALNMQQRPRKGPQDQPDTYATTASNNDDYLGATQLEEESHTDINVDVDLDWMLMSDMPALPENRDTDLYCLVSNQSMFDLERPNG</sequence>
<evidence type="ECO:0000259" key="8">
    <source>
        <dbReference type="SMART" id="SM00906"/>
    </source>
</evidence>
<dbReference type="GO" id="GO:0003677">
    <property type="term" value="F:DNA binding"/>
    <property type="evidence" value="ECO:0007669"/>
    <property type="project" value="UniProtKB-KW"/>
</dbReference>
<keyword evidence="1" id="KW-0479">Metal-binding</keyword>
<keyword evidence="10" id="KW-1185">Reference proteome</keyword>
<dbReference type="InterPro" id="IPR007219">
    <property type="entry name" value="XnlR_reg_dom"/>
</dbReference>
<gene>
    <name evidence="9" type="ORF">PISL3812_01341</name>
</gene>
<dbReference type="Pfam" id="PF04082">
    <property type="entry name" value="Fungal_trans"/>
    <property type="match status" value="1"/>
</dbReference>